<comment type="caution">
    <text evidence="2">The sequence shown here is derived from an EMBL/GenBank/DDBJ whole genome shotgun (WGS) entry which is preliminary data.</text>
</comment>
<keyword evidence="3" id="KW-1185">Reference proteome</keyword>
<evidence type="ECO:0000313" key="3">
    <source>
        <dbReference type="Proteomes" id="UP000585474"/>
    </source>
</evidence>
<gene>
    <name evidence="2" type="ORF">Acr_11g0004450</name>
</gene>
<dbReference type="AlphaFoldDB" id="A0A7J0FD11"/>
<reference evidence="2 3" key="1">
    <citation type="submission" date="2019-07" db="EMBL/GenBank/DDBJ databases">
        <title>De Novo Assembly of kiwifruit Actinidia rufa.</title>
        <authorList>
            <person name="Sugita-Konishi S."/>
            <person name="Sato K."/>
            <person name="Mori E."/>
            <person name="Abe Y."/>
            <person name="Kisaki G."/>
            <person name="Hamano K."/>
            <person name="Suezawa K."/>
            <person name="Otani M."/>
            <person name="Fukuda T."/>
            <person name="Manabe T."/>
            <person name="Gomi K."/>
            <person name="Tabuchi M."/>
            <person name="Akimitsu K."/>
            <person name="Kataoka I."/>
        </authorList>
    </citation>
    <scope>NUCLEOTIDE SEQUENCE [LARGE SCALE GENOMIC DNA]</scope>
    <source>
        <strain evidence="3">cv. Fuchu</strain>
    </source>
</reference>
<dbReference type="PANTHER" id="PTHR10426">
    <property type="entry name" value="STRICTOSIDINE SYNTHASE-RELATED"/>
    <property type="match status" value="1"/>
</dbReference>
<organism evidence="2 3">
    <name type="scientific">Actinidia rufa</name>
    <dbReference type="NCBI Taxonomy" id="165716"/>
    <lineage>
        <taxon>Eukaryota</taxon>
        <taxon>Viridiplantae</taxon>
        <taxon>Streptophyta</taxon>
        <taxon>Embryophyta</taxon>
        <taxon>Tracheophyta</taxon>
        <taxon>Spermatophyta</taxon>
        <taxon>Magnoliopsida</taxon>
        <taxon>eudicotyledons</taxon>
        <taxon>Gunneridae</taxon>
        <taxon>Pentapetalae</taxon>
        <taxon>asterids</taxon>
        <taxon>Ericales</taxon>
        <taxon>Actinidiaceae</taxon>
        <taxon>Actinidia</taxon>
    </lineage>
</organism>
<dbReference type="OrthoDB" id="5307922at2759"/>
<dbReference type="Pfam" id="PF20067">
    <property type="entry name" value="SSL_N"/>
    <property type="match status" value="1"/>
</dbReference>
<evidence type="ECO:0000313" key="2">
    <source>
        <dbReference type="EMBL" id="GFY96139.1"/>
    </source>
</evidence>
<dbReference type="Gene3D" id="2.120.10.30">
    <property type="entry name" value="TolB, C-terminal domain"/>
    <property type="match status" value="1"/>
</dbReference>
<sequence>MSSKLFLTTFSILLVSASLSLDYINILSHLFNTKKYLSNENHITIPIEGSVGPESLAFDPHHGGPYTGVSDGRIIKWLENERRWIDFAVTSQHR</sequence>
<dbReference type="Proteomes" id="UP000585474">
    <property type="component" value="Unassembled WGS sequence"/>
</dbReference>
<dbReference type="PANTHER" id="PTHR10426:SF79">
    <property type="entry name" value="PROTEIN STRICTOSIDINE SYNTHASE-LIKE 2"/>
    <property type="match status" value="1"/>
</dbReference>
<dbReference type="GO" id="GO:0016787">
    <property type="term" value="F:hydrolase activity"/>
    <property type="evidence" value="ECO:0007669"/>
    <property type="project" value="TreeGrafter"/>
</dbReference>
<dbReference type="InterPro" id="IPR011042">
    <property type="entry name" value="6-blade_b-propeller_TolB-like"/>
</dbReference>
<proteinExistence type="predicted"/>
<accession>A0A7J0FD11</accession>
<feature type="chain" id="PRO_5029633236" evidence="1">
    <location>
        <begin position="18"/>
        <end position="94"/>
    </location>
</feature>
<feature type="signal peptide" evidence="1">
    <location>
        <begin position="1"/>
        <end position="17"/>
    </location>
</feature>
<dbReference type="EMBL" id="BJWL01000011">
    <property type="protein sequence ID" value="GFY96139.1"/>
    <property type="molecule type" value="Genomic_DNA"/>
</dbReference>
<evidence type="ECO:0000256" key="1">
    <source>
        <dbReference type="SAM" id="SignalP"/>
    </source>
</evidence>
<keyword evidence="1" id="KW-0732">Signal</keyword>
<protein>
    <submittedName>
        <fullName evidence="2">Strictosidine synthase-like 2</fullName>
    </submittedName>
</protein>
<dbReference type="GO" id="GO:0012505">
    <property type="term" value="C:endomembrane system"/>
    <property type="evidence" value="ECO:0007669"/>
    <property type="project" value="TreeGrafter"/>
</dbReference>
<name>A0A7J0FD11_9ERIC</name>